<evidence type="ECO:0000313" key="6">
    <source>
        <dbReference type="EMBL" id="QVI19680.1"/>
    </source>
</evidence>
<dbReference type="Gene3D" id="2.40.50.140">
    <property type="entry name" value="Nucleic acid-binding proteins"/>
    <property type="match status" value="1"/>
</dbReference>
<organism evidence="6 7">
    <name type="scientific">Nocardia tengchongensis</name>
    <dbReference type="NCBI Taxonomy" id="2055889"/>
    <lineage>
        <taxon>Bacteria</taxon>
        <taxon>Bacillati</taxon>
        <taxon>Actinomycetota</taxon>
        <taxon>Actinomycetes</taxon>
        <taxon>Mycobacteriales</taxon>
        <taxon>Nocardiaceae</taxon>
        <taxon>Nocardia</taxon>
    </lineage>
</organism>
<evidence type="ECO:0000256" key="2">
    <source>
        <dbReference type="ARBA" id="ARBA00012727"/>
    </source>
</evidence>
<feature type="domain" description="ATP-dependent DNA ligase family profile" evidence="5">
    <location>
        <begin position="105"/>
        <end position="227"/>
    </location>
</feature>
<dbReference type="InterPro" id="IPR050191">
    <property type="entry name" value="ATP-dep_DNA_ligase"/>
</dbReference>
<evidence type="ECO:0000256" key="4">
    <source>
        <dbReference type="ARBA" id="ARBA00034003"/>
    </source>
</evidence>
<accession>A0ABX8CMD3</accession>
<gene>
    <name evidence="6" type="ORF">KHQ06_25405</name>
</gene>
<keyword evidence="3 6" id="KW-0436">Ligase</keyword>
<reference evidence="6 7" key="1">
    <citation type="submission" date="2021-04" db="EMBL/GenBank/DDBJ databases">
        <title>Nocardia tengchongensis.</title>
        <authorList>
            <person name="Zhuang k."/>
            <person name="Ran Y."/>
            <person name="Li W."/>
        </authorList>
    </citation>
    <scope>NUCLEOTIDE SEQUENCE [LARGE SCALE GENOMIC DNA]</scope>
    <source>
        <strain evidence="6 7">CFH S0057</strain>
    </source>
</reference>
<dbReference type="EMBL" id="CP074371">
    <property type="protein sequence ID" value="QVI19680.1"/>
    <property type="molecule type" value="Genomic_DNA"/>
</dbReference>
<evidence type="ECO:0000256" key="1">
    <source>
        <dbReference type="ARBA" id="ARBA00007572"/>
    </source>
</evidence>
<dbReference type="PANTHER" id="PTHR45674">
    <property type="entry name" value="DNA LIGASE 1/3 FAMILY MEMBER"/>
    <property type="match status" value="1"/>
</dbReference>
<protein>
    <recommendedName>
        <fullName evidence="2">DNA ligase (ATP)</fullName>
        <ecNumber evidence="2">6.5.1.1</ecNumber>
    </recommendedName>
</protein>
<keyword evidence="7" id="KW-1185">Reference proteome</keyword>
<evidence type="ECO:0000313" key="7">
    <source>
        <dbReference type="Proteomes" id="UP000683310"/>
    </source>
</evidence>
<sequence length="320" mass="35215">MVRHPAPMLATPGPAPADDDTRYAYEWKYDGIRCLAWISDGVCHMVSRNGNSLNAAFPEIAQALTSLAAGRELTLDGELVAPDRDGVPRFDRIGRRLGVARPSRSLIRTVPVCLYVFDLLGFGNRDLRTSNYLERREHLERLPFPHGPILLSPSYRDIPVSRMLEVAAEHDIEGVIGKRIDSAYRAGRSQAWRKLPLRRSAQVVVVGWLAGHASSEVFGSLLVAAHNDHGHLTLLGAVGTGFSDPTRHSLQRELHALAVAAPPVTGEIPRSITATAHWVAPHLVGDVAYRERTATGLRHPSWRGLRFDLSPAEVSIPERN</sequence>
<dbReference type="CDD" id="cd07971">
    <property type="entry name" value="OBF_DNA_ligase_LigD"/>
    <property type="match status" value="1"/>
</dbReference>
<dbReference type="EC" id="6.5.1.1" evidence="2"/>
<dbReference type="InterPro" id="IPR012310">
    <property type="entry name" value="DNA_ligase_ATP-dep_cent"/>
</dbReference>
<dbReference type="InterPro" id="IPR016059">
    <property type="entry name" value="DNA_ligase_ATP-dep_CS"/>
</dbReference>
<name>A0ABX8CMD3_9NOCA</name>
<dbReference type="Gene3D" id="3.30.1490.70">
    <property type="match status" value="1"/>
</dbReference>
<dbReference type="Gene3D" id="3.30.470.30">
    <property type="entry name" value="DNA ligase/mRNA capping enzyme"/>
    <property type="match status" value="1"/>
</dbReference>
<dbReference type="PROSITE" id="PS00697">
    <property type="entry name" value="DNA_LIGASE_A1"/>
    <property type="match status" value="1"/>
</dbReference>
<dbReference type="InterPro" id="IPR012309">
    <property type="entry name" value="DNA_ligase_ATP-dep_C"/>
</dbReference>
<dbReference type="SUPFAM" id="SSF56091">
    <property type="entry name" value="DNA ligase/mRNA capping enzyme, catalytic domain"/>
    <property type="match status" value="1"/>
</dbReference>
<comment type="catalytic activity">
    <reaction evidence="4">
        <text>ATP + (deoxyribonucleotide)n-3'-hydroxyl + 5'-phospho-(deoxyribonucleotide)m = (deoxyribonucleotide)n+m + AMP + diphosphate.</text>
        <dbReference type="EC" id="6.5.1.1"/>
    </reaction>
</comment>
<proteinExistence type="inferred from homology"/>
<dbReference type="Proteomes" id="UP000683310">
    <property type="component" value="Chromosome"/>
</dbReference>
<dbReference type="SUPFAM" id="SSF50249">
    <property type="entry name" value="Nucleic acid-binding proteins"/>
    <property type="match status" value="1"/>
</dbReference>
<dbReference type="PROSITE" id="PS50160">
    <property type="entry name" value="DNA_LIGASE_A3"/>
    <property type="match status" value="1"/>
</dbReference>
<evidence type="ECO:0000259" key="5">
    <source>
        <dbReference type="PROSITE" id="PS50160"/>
    </source>
</evidence>
<dbReference type="GO" id="GO:0016874">
    <property type="term" value="F:ligase activity"/>
    <property type="evidence" value="ECO:0007669"/>
    <property type="project" value="UniProtKB-KW"/>
</dbReference>
<dbReference type="PANTHER" id="PTHR45674:SF4">
    <property type="entry name" value="DNA LIGASE 1"/>
    <property type="match status" value="1"/>
</dbReference>
<dbReference type="InterPro" id="IPR012340">
    <property type="entry name" value="NA-bd_OB-fold"/>
</dbReference>
<dbReference type="CDD" id="cd07906">
    <property type="entry name" value="Adenylation_DNA_ligase_LigD_LigC"/>
    <property type="match status" value="1"/>
</dbReference>
<dbReference type="Pfam" id="PF04679">
    <property type="entry name" value="DNA_ligase_A_C"/>
    <property type="match status" value="1"/>
</dbReference>
<comment type="similarity">
    <text evidence="1">Belongs to the ATP-dependent DNA ligase family.</text>
</comment>
<evidence type="ECO:0000256" key="3">
    <source>
        <dbReference type="ARBA" id="ARBA00022598"/>
    </source>
</evidence>
<dbReference type="Pfam" id="PF01068">
    <property type="entry name" value="DNA_ligase_A_M"/>
    <property type="match status" value="1"/>
</dbReference>